<protein>
    <submittedName>
        <fullName evidence="2">Uncharacterized protein</fullName>
    </submittedName>
</protein>
<evidence type="ECO:0000256" key="1">
    <source>
        <dbReference type="SAM" id="MobiDB-lite"/>
    </source>
</evidence>
<evidence type="ECO:0000313" key="2">
    <source>
        <dbReference type="EMBL" id="EYF07530.1"/>
    </source>
</evidence>
<feature type="region of interest" description="Disordered" evidence="1">
    <location>
        <begin position="348"/>
        <end position="368"/>
    </location>
</feature>
<feature type="compositionally biased region" description="Basic residues" evidence="1">
    <location>
        <begin position="348"/>
        <end position="358"/>
    </location>
</feature>
<comment type="caution">
    <text evidence="2">The sequence shown here is derived from an EMBL/GenBank/DDBJ whole genome shotgun (WGS) entry which is preliminary data.</text>
</comment>
<gene>
    <name evidence="2" type="ORF">CAP_0283</name>
</gene>
<feature type="region of interest" description="Disordered" evidence="1">
    <location>
        <begin position="19"/>
        <end position="41"/>
    </location>
</feature>
<dbReference type="EMBL" id="ASRX01000010">
    <property type="protein sequence ID" value="EYF07530.1"/>
    <property type="molecule type" value="Genomic_DNA"/>
</dbReference>
<organism evidence="2 3">
    <name type="scientific">Chondromyces apiculatus DSM 436</name>
    <dbReference type="NCBI Taxonomy" id="1192034"/>
    <lineage>
        <taxon>Bacteria</taxon>
        <taxon>Pseudomonadati</taxon>
        <taxon>Myxococcota</taxon>
        <taxon>Polyangia</taxon>
        <taxon>Polyangiales</taxon>
        <taxon>Polyangiaceae</taxon>
        <taxon>Chondromyces</taxon>
    </lineage>
</organism>
<evidence type="ECO:0000313" key="3">
    <source>
        <dbReference type="Proteomes" id="UP000019678"/>
    </source>
</evidence>
<name>A0A017TFF6_9BACT</name>
<sequence length="610" mass="66664">MDKGARTRRVEAECCVDPVDPEAGRGATPAPWTTSQRQRGGFAHSTPFFSSGARGSFQPAAAVGTVLWPALLAEPLAQLANEMSAPRAPPSEATSPSASSPTTLVSAPSGATCLEASPVSSRSPSKASVIEEHLGALVGRLMNSGGWVGGERRAGAEPIWTGRARPYDESTLRKHARYLARSGGAALVARAVEAQVHQAAVACGGKVIAYTDMFGQVYWTKKPAYAAPIGSRGNRLLAATYFGLTVVRPRGGPALAYHVSWHKPASPLQDALEVLYADKPRAGWLRSQSRHHIWARGGSGVATLRWAAARAIPSLTVSRGSTHWTRYRRAPKVHTRSRLPVFVRRDRKVARGKPHHGKAMQSKVGEEGPEEVIFPAHPDKGRGSTKALRYRTGRPLTKAALRKLDRLYKTRWPSNENALKALVAVGFDRNLDRGLVTTTSRGIDGARTRLQAREQALSDEIEAFVPTTLPQTMQAIRRFARKKRGCDEQQARRLKAPQDKGARMPTGAEGLCKNLMLLMHNAIALLLLRSRLHQVRTMSLGRLHELLLGRSFLACLEERQTTLWIEPVPCASERLLQQELVRLLNEASLSLKGRSLLFKLREPHGETKAL</sequence>
<keyword evidence="3" id="KW-1185">Reference proteome</keyword>
<dbReference type="AlphaFoldDB" id="A0A017TFF6"/>
<feature type="region of interest" description="Disordered" evidence="1">
    <location>
        <begin position="83"/>
        <end position="109"/>
    </location>
</feature>
<dbReference type="Proteomes" id="UP000019678">
    <property type="component" value="Unassembled WGS sequence"/>
</dbReference>
<reference evidence="2 3" key="1">
    <citation type="submission" date="2013-05" db="EMBL/GenBank/DDBJ databases">
        <title>Genome assembly of Chondromyces apiculatus DSM 436.</title>
        <authorList>
            <person name="Sharma G."/>
            <person name="Khatri I."/>
            <person name="Kaur C."/>
            <person name="Mayilraj S."/>
            <person name="Subramanian S."/>
        </authorList>
    </citation>
    <scope>NUCLEOTIDE SEQUENCE [LARGE SCALE GENOMIC DNA]</scope>
    <source>
        <strain evidence="2 3">DSM 436</strain>
    </source>
</reference>
<accession>A0A017TFF6</accession>
<proteinExistence type="predicted"/>